<evidence type="ECO:0000313" key="2">
    <source>
        <dbReference type="EMBL" id="ANH81997.1"/>
    </source>
</evidence>
<gene>
    <name evidence="2" type="ORF">A8C56_14370</name>
</gene>
<feature type="transmembrane region" description="Helical" evidence="1">
    <location>
        <begin position="37"/>
        <end position="62"/>
    </location>
</feature>
<evidence type="ECO:0000256" key="1">
    <source>
        <dbReference type="SAM" id="Phobius"/>
    </source>
</evidence>
<keyword evidence="3" id="KW-1185">Reference proteome</keyword>
<evidence type="ECO:0000313" key="3">
    <source>
        <dbReference type="Proteomes" id="UP000077667"/>
    </source>
</evidence>
<keyword evidence="1" id="KW-0812">Transmembrane</keyword>
<protein>
    <submittedName>
        <fullName evidence="2">Uncharacterized protein</fullName>
    </submittedName>
</protein>
<proteinExistence type="predicted"/>
<dbReference type="Proteomes" id="UP000077667">
    <property type="component" value="Chromosome"/>
</dbReference>
<reference evidence="2 3" key="1">
    <citation type="submission" date="2016-05" db="EMBL/GenBank/DDBJ databases">
        <title>Niabella ginsenosidivorans BS26 whole genome sequencing.</title>
        <authorList>
            <person name="Im W.T."/>
            <person name="Siddiqi M.Z."/>
        </authorList>
    </citation>
    <scope>NUCLEOTIDE SEQUENCE [LARGE SCALE GENOMIC DNA]</scope>
    <source>
        <strain evidence="2 3">BS26</strain>
    </source>
</reference>
<dbReference type="AlphaFoldDB" id="A0A1A9I2V1"/>
<dbReference type="KEGG" id="nia:A8C56_14370"/>
<accession>A0A1A9I2V1</accession>
<organism evidence="2 3">
    <name type="scientific">Niabella ginsenosidivorans</name>
    <dbReference type="NCBI Taxonomy" id="1176587"/>
    <lineage>
        <taxon>Bacteria</taxon>
        <taxon>Pseudomonadati</taxon>
        <taxon>Bacteroidota</taxon>
        <taxon>Chitinophagia</taxon>
        <taxon>Chitinophagales</taxon>
        <taxon>Chitinophagaceae</taxon>
        <taxon>Niabella</taxon>
    </lineage>
</organism>
<keyword evidence="1" id="KW-1133">Transmembrane helix</keyword>
<dbReference type="STRING" id="1176587.A8C56_14370"/>
<name>A0A1A9I2V1_9BACT</name>
<dbReference type="EMBL" id="CP015772">
    <property type="protein sequence ID" value="ANH81997.1"/>
    <property type="molecule type" value="Genomic_DNA"/>
</dbReference>
<sequence>MNPYILFPVVWIVANGVYSVVMYLFMKDRLYKEKYAIILKTSLISLWVISFVSIALILLFLVK</sequence>
<feature type="transmembrane region" description="Helical" evidence="1">
    <location>
        <begin position="6"/>
        <end position="25"/>
    </location>
</feature>
<keyword evidence="1" id="KW-0472">Membrane</keyword>